<name>A0A411YCL0_9ACTN</name>
<reference evidence="4 5" key="1">
    <citation type="submission" date="2019-01" db="EMBL/GenBank/DDBJ databases">
        <title>Egibacter rhizosphaerae EGI 80759T.</title>
        <authorList>
            <person name="Chen D.-D."/>
            <person name="Tian Y."/>
            <person name="Jiao J.-Y."/>
            <person name="Zhang X.-T."/>
            <person name="Zhang Y.-G."/>
            <person name="Zhang Y."/>
            <person name="Xiao M."/>
            <person name="Shu W.-S."/>
            <person name="Li W.-J."/>
        </authorList>
    </citation>
    <scope>NUCLEOTIDE SEQUENCE [LARGE SCALE GENOMIC DNA]</scope>
    <source>
        <strain evidence="4 5">EGI 80759</strain>
    </source>
</reference>
<evidence type="ECO:0000259" key="3">
    <source>
        <dbReference type="Pfam" id="PF13828"/>
    </source>
</evidence>
<dbReference type="KEGG" id="erz:ER308_04855"/>
<gene>
    <name evidence="4" type="ORF">ER308_04855</name>
</gene>
<feature type="region of interest" description="Disordered" evidence="1">
    <location>
        <begin position="1"/>
        <end position="29"/>
    </location>
</feature>
<feature type="transmembrane region" description="Helical" evidence="2">
    <location>
        <begin position="106"/>
        <end position="130"/>
    </location>
</feature>
<dbReference type="InterPro" id="IPR025241">
    <property type="entry name" value="DUF4190"/>
</dbReference>
<proteinExistence type="predicted"/>
<evidence type="ECO:0000256" key="2">
    <source>
        <dbReference type="SAM" id="Phobius"/>
    </source>
</evidence>
<evidence type="ECO:0000313" key="4">
    <source>
        <dbReference type="EMBL" id="QBI18939.1"/>
    </source>
</evidence>
<keyword evidence="5" id="KW-1185">Reference proteome</keyword>
<accession>A0A411YCL0</accession>
<protein>
    <submittedName>
        <fullName evidence="4">DUF4190 domain-containing protein</fullName>
    </submittedName>
</protein>
<dbReference type="Proteomes" id="UP000291469">
    <property type="component" value="Chromosome"/>
</dbReference>
<sequence>MTASRSDWTPYCEPRGSPGPPRGGGGHVRDTKGIAVVGPAANRRPPAGREHPVTGILSLIFGIAGIVFVLPVVGPLLALGFGYAARRDVEREPDRYVDDLGRIGRILGWVALALTAFAGLLLALAIWLVLDIGTFTPDGTVALRLPAVI</sequence>
<dbReference type="Pfam" id="PF13828">
    <property type="entry name" value="DUF4190"/>
    <property type="match status" value="1"/>
</dbReference>
<keyword evidence="2" id="KW-0472">Membrane</keyword>
<keyword evidence="2" id="KW-0812">Transmembrane</keyword>
<keyword evidence="2" id="KW-1133">Transmembrane helix</keyword>
<feature type="transmembrane region" description="Helical" evidence="2">
    <location>
        <begin position="56"/>
        <end position="85"/>
    </location>
</feature>
<evidence type="ECO:0000313" key="5">
    <source>
        <dbReference type="Proteomes" id="UP000291469"/>
    </source>
</evidence>
<evidence type="ECO:0000256" key="1">
    <source>
        <dbReference type="SAM" id="MobiDB-lite"/>
    </source>
</evidence>
<organism evidence="4 5">
    <name type="scientific">Egibacter rhizosphaerae</name>
    <dbReference type="NCBI Taxonomy" id="1670831"/>
    <lineage>
        <taxon>Bacteria</taxon>
        <taxon>Bacillati</taxon>
        <taxon>Actinomycetota</taxon>
        <taxon>Nitriliruptoria</taxon>
        <taxon>Egibacterales</taxon>
        <taxon>Egibacteraceae</taxon>
        <taxon>Egibacter</taxon>
    </lineage>
</organism>
<feature type="domain" description="DUF4190" evidence="3">
    <location>
        <begin position="55"/>
        <end position="117"/>
    </location>
</feature>
<dbReference type="AlphaFoldDB" id="A0A411YCL0"/>
<dbReference type="EMBL" id="CP036402">
    <property type="protein sequence ID" value="QBI18939.1"/>
    <property type="molecule type" value="Genomic_DNA"/>
</dbReference>